<dbReference type="HOGENOM" id="CLU_661248_0_0_1"/>
<accession>F0VZK4</accession>
<reference evidence="2" key="1">
    <citation type="journal article" date="2011" name="PLoS Biol.">
        <title>Gene gain and loss during evolution of obligate parasitism in the white rust pathogen of Arabidopsis thaliana.</title>
        <authorList>
            <person name="Kemen E."/>
            <person name="Gardiner A."/>
            <person name="Schultz-Larsen T."/>
            <person name="Kemen A.C."/>
            <person name="Balmuth A.L."/>
            <person name="Robert-Seilaniantz A."/>
            <person name="Bailey K."/>
            <person name="Holub E."/>
            <person name="Studholme D.J."/>
            <person name="Maclean D."/>
            <person name="Jones J.D."/>
        </authorList>
    </citation>
    <scope>NUCLEOTIDE SEQUENCE</scope>
</reference>
<dbReference type="InterPro" id="IPR006476">
    <property type="entry name" value="CHP01589_pln"/>
</dbReference>
<reference evidence="2" key="2">
    <citation type="submission" date="2011-02" db="EMBL/GenBank/DDBJ databases">
        <authorList>
            <person name="MacLean D."/>
        </authorList>
    </citation>
    <scope>NUCLEOTIDE SEQUENCE</scope>
</reference>
<gene>
    <name evidence="2" type="primary">AlNc14C2G342</name>
    <name evidence="2" type="ORF">ALNC14_003770</name>
</gene>
<protein>
    <submittedName>
        <fullName evidence="2">Uncharacterized protein AlNc14C2G342</fullName>
    </submittedName>
</protein>
<dbReference type="PANTHER" id="PTHR31871">
    <property type="entry name" value="OS02G0137100 PROTEIN"/>
    <property type="match status" value="1"/>
</dbReference>
<dbReference type="AlphaFoldDB" id="F0VZK4"/>
<name>F0VZK4_9STRA</name>
<feature type="region of interest" description="Disordered" evidence="1">
    <location>
        <begin position="1"/>
        <end position="27"/>
    </location>
</feature>
<dbReference type="PANTHER" id="PTHR31871:SF1">
    <property type="entry name" value="HISTIDINE-TRNA LIGASE"/>
    <property type="match status" value="1"/>
</dbReference>
<sequence>MLSPSSLARHTPIPLESQMAENDEELQSRIASHVREVAAEHSDVDKVSDIGKDDIKPSEDDIMTSDESEAMQEMEKVSDFVKASIPFEAEEEALALFSNSSSPQANSTRLVEEYEKRNAKFESSIESEGHTQAPSSSASHIELHSNDVCSHNIGVMEHAGGCLDGCSPNQEVYTRPNTAIPIPSVTNSDSGASSCDEAEISTKVDERTQMMTEKHGFSWNEILLVQNLIERCLQQHLSKDEIIYTLQAQAKVDPQFTCIVWQKLEEQNESFFRAYAIQSQLREQIASFNYLVYQQKELMRKTKDSGGGGQYDLNGMSNLSFQHYQPYHNAKHLYSGVGTHLQGQPAYLTSPTEMDLNAEFMTAKLASTQPSQSVSFSAPNSSNIFHEYTQSFMSSPPTLPYASPIKTELDTHAFFT</sequence>
<proteinExistence type="predicted"/>
<dbReference type="Pfam" id="PF09713">
    <property type="entry name" value="A_thal_3526"/>
    <property type="match status" value="1"/>
</dbReference>
<organism evidence="2">
    <name type="scientific">Albugo laibachii Nc14</name>
    <dbReference type="NCBI Taxonomy" id="890382"/>
    <lineage>
        <taxon>Eukaryota</taxon>
        <taxon>Sar</taxon>
        <taxon>Stramenopiles</taxon>
        <taxon>Oomycota</taxon>
        <taxon>Peronosporomycetes</taxon>
        <taxon>Albuginales</taxon>
        <taxon>Albuginaceae</taxon>
        <taxon>Albugo</taxon>
    </lineage>
</organism>
<dbReference type="NCBIfam" id="TIGR01589">
    <property type="entry name" value="A_thal_3526"/>
    <property type="match status" value="1"/>
</dbReference>
<evidence type="ECO:0000313" key="2">
    <source>
        <dbReference type="EMBL" id="CCA14234.1"/>
    </source>
</evidence>
<dbReference type="EMBL" id="FR824047">
    <property type="protein sequence ID" value="CCA14234.1"/>
    <property type="molecule type" value="Genomic_DNA"/>
</dbReference>
<evidence type="ECO:0000256" key="1">
    <source>
        <dbReference type="SAM" id="MobiDB-lite"/>
    </source>
</evidence>